<protein>
    <recommendedName>
        <fullName evidence="3">Helix-turn-helix domain-containing protein</fullName>
    </recommendedName>
</protein>
<dbReference type="RefSeq" id="WP_146443901.1">
    <property type="nucleotide sequence ID" value="NZ_SJPR01000001.1"/>
</dbReference>
<keyword evidence="2" id="KW-1185">Reference proteome</keyword>
<dbReference type="AlphaFoldDB" id="A0A5C6AJJ0"/>
<sequence length="74" mass="8247">MTTDQDASDGSGGSLIAEGELYTLAEFTRRMALGPARLRELRRDGLPVIRIGRSPYFSGRLVIAFMEERARDET</sequence>
<proteinExistence type="predicted"/>
<reference evidence="1 2" key="1">
    <citation type="submission" date="2019-02" db="EMBL/GenBank/DDBJ databases">
        <title>Deep-cultivation of Planctomycetes and their phenomic and genomic characterization uncovers novel biology.</title>
        <authorList>
            <person name="Wiegand S."/>
            <person name="Jogler M."/>
            <person name="Boedeker C."/>
            <person name="Pinto D."/>
            <person name="Vollmers J."/>
            <person name="Rivas-Marin E."/>
            <person name="Kohn T."/>
            <person name="Peeters S.H."/>
            <person name="Heuer A."/>
            <person name="Rast P."/>
            <person name="Oberbeckmann S."/>
            <person name="Bunk B."/>
            <person name="Jeske O."/>
            <person name="Meyerdierks A."/>
            <person name="Storesund J.E."/>
            <person name="Kallscheuer N."/>
            <person name="Luecker S."/>
            <person name="Lage O.M."/>
            <person name="Pohl T."/>
            <person name="Merkel B.J."/>
            <person name="Hornburger P."/>
            <person name="Mueller R.-W."/>
            <person name="Bruemmer F."/>
            <person name="Labrenz M."/>
            <person name="Spormann A.M."/>
            <person name="Op Den Camp H."/>
            <person name="Overmann J."/>
            <person name="Amann R."/>
            <person name="Jetten M.S.M."/>
            <person name="Mascher T."/>
            <person name="Medema M.H."/>
            <person name="Devos D.P."/>
            <person name="Kaster A.-K."/>
            <person name="Ovreas L."/>
            <person name="Rohde M."/>
            <person name="Galperin M.Y."/>
            <person name="Jogler C."/>
        </authorList>
    </citation>
    <scope>NUCLEOTIDE SEQUENCE [LARGE SCALE GENOMIC DNA]</scope>
    <source>
        <strain evidence="1 2">Pla108</strain>
    </source>
</reference>
<evidence type="ECO:0000313" key="2">
    <source>
        <dbReference type="Proteomes" id="UP000317421"/>
    </source>
</evidence>
<evidence type="ECO:0000313" key="1">
    <source>
        <dbReference type="EMBL" id="TWU00223.1"/>
    </source>
</evidence>
<comment type="caution">
    <text evidence="1">The sequence shown here is derived from an EMBL/GenBank/DDBJ whole genome shotgun (WGS) entry which is preliminary data.</text>
</comment>
<name>A0A5C6AJJ0_9BACT</name>
<dbReference type="Proteomes" id="UP000317421">
    <property type="component" value="Unassembled WGS sequence"/>
</dbReference>
<gene>
    <name evidence="1" type="ORF">Pla108_11700</name>
</gene>
<evidence type="ECO:0008006" key="3">
    <source>
        <dbReference type="Google" id="ProtNLM"/>
    </source>
</evidence>
<organism evidence="1 2">
    <name type="scientific">Botrimarina colliarenosi</name>
    <dbReference type="NCBI Taxonomy" id="2528001"/>
    <lineage>
        <taxon>Bacteria</taxon>
        <taxon>Pseudomonadati</taxon>
        <taxon>Planctomycetota</taxon>
        <taxon>Planctomycetia</taxon>
        <taxon>Pirellulales</taxon>
        <taxon>Lacipirellulaceae</taxon>
        <taxon>Botrimarina</taxon>
    </lineage>
</organism>
<accession>A0A5C6AJJ0</accession>
<dbReference type="EMBL" id="SJPR01000001">
    <property type="protein sequence ID" value="TWU00223.1"/>
    <property type="molecule type" value="Genomic_DNA"/>
</dbReference>